<feature type="transmembrane region" description="Helical" evidence="1">
    <location>
        <begin position="22"/>
        <end position="42"/>
    </location>
</feature>
<dbReference type="EMBL" id="RCZE01000008">
    <property type="protein sequence ID" value="TPG76395.1"/>
    <property type="molecule type" value="Genomic_DNA"/>
</dbReference>
<dbReference type="Proteomes" id="UP000317933">
    <property type="component" value="Unassembled WGS sequence"/>
</dbReference>
<protein>
    <submittedName>
        <fullName evidence="2">Uncharacterized protein</fullName>
    </submittedName>
</protein>
<evidence type="ECO:0000313" key="2">
    <source>
        <dbReference type="EMBL" id="TPG76395.1"/>
    </source>
</evidence>
<sequence>MTTHLFLLAASGAEWFAVDESIVRMALMVVQVIAMLAVVQLVTGRQAKKTRRICALRRGPVIGAR</sequence>
<keyword evidence="1" id="KW-0812">Transmembrane</keyword>
<keyword evidence="1" id="KW-0472">Membrane</keyword>
<dbReference type="AlphaFoldDB" id="A0A502HRD3"/>
<evidence type="ECO:0000256" key="1">
    <source>
        <dbReference type="SAM" id="Phobius"/>
    </source>
</evidence>
<gene>
    <name evidence="2" type="ORF">EAH78_18740</name>
</gene>
<comment type="caution">
    <text evidence="2">The sequence shown here is derived from an EMBL/GenBank/DDBJ whole genome shotgun (WGS) entry which is preliminary data.</text>
</comment>
<organism evidence="2 3">
    <name type="scientific">Pseudomonas arsenicoxydans</name>
    <dbReference type="NCBI Taxonomy" id="702115"/>
    <lineage>
        <taxon>Bacteria</taxon>
        <taxon>Pseudomonadati</taxon>
        <taxon>Pseudomonadota</taxon>
        <taxon>Gammaproteobacteria</taxon>
        <taxon>Pseudomonadales</taxon>
        <taxon>Pseudomonadaceae</taxon>
        <taxon>Pseudomonas</taxon>
    </lineage>
</organism>
<evidence type="ECO:0000313" key="3">
    <source>
        <dbReference type="Proteomes" id="UP000317933"/>
    </source>
</evidence>
<name>A0A502HRD3_9PSED</name>
<proteinExistence type="predicted"/>
<reference evidence="2 3" key="1">
    <citation type="journal article" date="2019" name="Environ. Microbiol.">
        <title>Species interactions and distinct microbial communities in high Arctic permafrost affected cryosols are associated with the CH4 and CO2 gas fluxes.</title>
        <authorList>
            <person name="Altshuler I."/>
            <person name="Hamel J."/>
            <person name="Turney S."/>
            <person name="Magnuson E."/>
            <person name="Levesque R."/>
            <person name="Greer C."/>
            <person name="Whyte L.G."/>
        </authorList>
    </citation>
    <scope>NUCLEOTIDE SEQUENCE [LARGE SCALE GENOMIC DNA]</scope>
    <source>
        <strain evidence="2 3">E3</strain>
    </source>
</reference>
<accession>A0A502HRD3</accession>
<keyword evidence="1" id="KW-1133">Transmembrane helix</keyword>